<organism evidence="2">
    <name type="scientific">marine sediment metagenome</name>
    <dbReference type="NCBI Taxonomy" id="412755"/>
    <lineage>
        <taxon>unclassified sequences</taxon>
        <taxon>metagenomes</taxon>
        <taxon>ecological metagenomes</taxon>
    </lineage>
</organism>
<sequence length="127" mass="14012">AGNKRLAEMIGCNYSNLSTALTGLAEWGYIERRQNPLNKKRRILFVVYNERDAAFVGAKPDSDSLPRGKESAEIVCPDFQKADINQQLIEGEYIPLKRGIDSAEAGESNSADTTSPYGDEELLGNEE</sequence>
<dbReference type="AlphaFoldDB" id="X0VF82"/>
<gene>
    <name evidence="2" type="ORF">S01H1_46684</name>
</gene>
<dbReference type="SUPFAM" id="SSF46785">
    <property type="entry name" value="Winged helix' DNA-binding domain"/>
    <property type="match status" value="1"/>
</dbReference>
<reference evidence="2" key="1">
    <citation type="journal article" date="2014" name="Front. Microbiol.">
        <title>High frequency of phylogenetically diverse reductive dehalogenase-homologous genes in deep subseafloor sedimentary metagenomes.</title>
        <authorList>
            <person name="Kawai M."/>
            <person name="Futagami T."/>
            <person name="Toyoda A."/>
            <person name="Takaki Y."/>
            <person name="Nishi S."/>
            <person name="Hori S."/>
            <person name="Arai W."/>
            <person name="Tsubouchi T."/>
            <person name="Morono Y."/>
            <person name="Uchiyama I."/>
            <person name="Ito T."/>
            <person name="Fujiyama A."/>
            <person name="Inagaki F."/>
            <person name="Takami H."/>
        </authorList>
    </citation>
    <scope>NUCLEOTIDE SEQUENCE</scope>
    <source>
        <strain evidence="2">Expedition CK06-06</strain>
    </source>
</reference>
<dbReference type="EMBL" id="BARS01029903">
    <property type="protein sequence ID" value="GAG09902.1"/>
    <property type="molecule type" value="Genomic_DNA"/>
</dbReference>
<dbReference type="InterPro" id="IPR036390">
    <property type="entry name" value="WH_DNA-bd_sf"/>
</dbReference>
<evidence type="ECO:0000256" key="1">
    <source>
        <dbReference type="SAM" id="MobiDB-lite"/>
    </source>
</evidence>
<feature type="compositionally biased region" description="Polar residues" evidence="1">
    <location>
        <begin position="107"/>
        <end position="116"/>
    </location>
</feature>
<accession>X0VF82</accession>
<protein>
    <submittedName>
        <fullName evidence="2">Uncharacterized protein</fullName>
    </submittedName>
</protein>
<name>X0VF82_9ZZZZ</name>
<proteinExistence type="predicted"/>
<feature type="non-terminal residue" evidence="2">
    <location>
        <position position="1"/>
    </location>
</feature>
<feature type="region of interest" description="Disordered" evidence="1">
    <location>
        <begin position="100"/>
        <end position="127"/>
    </location>
</feature>
<feature type="compositionally biased region" description="Acidic residues" evidence="1">
    <location>
        <begin position="118"/>
        <end position="127"/>
    </location>
</feature>
<comment type="caution">
    <text evidence="2">The sequence shown here is derived from an EMBL/GenBank/DDBJ whole genome shotgun (WGS) entry which is preliminary data.</text>
</comment>
<evidence type="ECO:0000313" key="2">
    <source>
        <dbReference type="EMBL" id="GAG09902.1"/>
    </source>
</evidence>